<dbReference type="AlphaFoldDB" id="A0A6G9XX31"/>
<evidence type="ECO:0000256" key="5">
    <source>
        <dbReference type="PROSITE-ProRule" id="PRU01091"/>
    </source>
</evidence>
<dbReference type="PROSITE" id="PS51755">
    <property type="entry name" value="OMPR_PHOB"/>
    <property type="match status" value="1"/>
</dbReference>
<organism evidence="7 8">
    <name type="scientific">Nocardia brasiliensis</name>
    <dbReference type="NCBI Taxonomy" id="37326"/>
    <lineage>
        <taxon>Bacteria</taxon>
        <taxon>Bacillati</taxon>
        <taxon>Actinomycetota</taxon>
        <taxon>Actinomycetes</taxon>
        <taxon>Mycobacteriales</taxon>
        <taxon>Nocardiaceae</taxon>
        <taxon>Nocardia</taxon>
    </lineage>
</organism>
<dbReference type="EMBL" id="CP046171">
    <property type="protein sequence ID" value="QIS05541.1"/>
    <property type="molecule type" value="Genomic_DNA"/>
</dbReference>
<dbReference type="Proteomes" id="UP000501705">
    <property type="component" value="Chromosome"/>
</dbReference>
<evidence type="ECO:0000313" key="8">
    <source>
        <dbReference type="Proteomes" id="UP000501705"/>
    </source>
</evidence>
<dbReference type="SMART" id="SM00862">
    <property type="entry name" value="Trans_reg_C"/>
    <property type="match status" value="1"/>
</dbReference>
<feature type="domain" description="OmpR/PhoB-type" evidence="6">
    <location>
        <begin position="1"/>
        <end position="107"/>
    </location>
</feature>
<protein>
    <submittedName>
        <fullName evidence="7">Transcriptional regulator</fullName>
    </submittedName>
</protein>
<evidence type="ECO:0000256" key="1">
    <source>
        <dbReference type="ARBA" id="ARBA00005820"/>
    </source>
</evidence>
<feature type="DNA-binding region" description="OmpR/PhoB-type" evidence="5">
    <location>
        <begin position="1"/>
        <end position="107"/>
    </location>
</feature>
<dbReference type="InterPro" id="IPR036388">
    <property type="entry name" value="WH-like_DNA-bd_sf"/>
</dbReference>
<keyword evidence="3 5" id="KW-0238">DNA-binding</keyword>
<reference evidence="7 8" key="1">
    <citation type="journal article" date="2019" name="ACS Chem. Biol.">
        <title>Identification and Mobilization of a Cryptic Antibiotic Biosynthesis Gene Locus from a Human-Pathogenic Nocardia Isolate.</title>
        <authorList>
            <person name="Herisse M."/>
            <person name="Ishida K."/>
            <person name="Porter J.L."/>
            <person name="Howden B."/>
            <person name="Hertweck C."/>
            <person name="Stinear T.P."/>
            <person name="Pidot S.J."/>
        </authorList>
    </citation>
    <scope>NUCLEOTIDE SEQUENCE [LARGE SCALE GENOMIC DNA]</scope>
    <source>
        <strain evidence="7 8">AUSMDU00024985</strain>
    </source>
</reference>
<name>A0A6G9XX31_NOCBR</name>
<evidence type="ECO:0000256" key="2">
    <source>
        <dbReference type="ARBA" id="ARBA00023015"/>
    </source>
</evidence>
<dbReference type="Gene3D" id="1.25.40.10">
    <property type="entry name" value="Tetratricopeptide repeat domain"/>
    <property type="match status" value="1"/>
</dbReference>
<sequence>MEVSRPRPRNMLRFTVLGPLQVNTAERAYAVPGAKVKTILAALLARADHPVSVAALGTELWGGRPPGHPETTVRVHIYHLRRALGRRLGVPGEQVVRTEPSGYRLVARPDQIDAGQFDEWGERSVRLLRRGLPEAAAALAQDALRLWQGGGALPHVTPGPIISGYVDYLDERRSRVLGCHADALMTLGRYADLVPTLRNLVADRPLDESFHVRLITALHRSGRRADALRACHQLRRVLDRELGLGPSAQVLELEREILRAPETASV</sequence>
<dbReference type="Gene3D" id="1.10.10.10">
    <property type="entry name" value="Winged helix-like DNA-binding domain superfamily/Winged helix DNA-binding domain"/>
    <property type="match status" value="1"/>
</dbReference>
<dbReference type="PANTHER" id="PTHR35807">
    <property type="entry name" value="TRANSCRIPTIONAL REGULATOR REDD-RELATED"/>
    <property type="match status" value="1"/>
</dbReference>
<keyword evidence="2" id="KW-0805">Transcription regulation</keyword>
<evidence type="ECO:0000259" key="6">
    <source>
        <dbReference type="PROSITE" id="PS51755"/>
    </source>
</evidence>
<dbReference type="PANTHER" id="PTHR35807:SF1">
    <property type="entry name" value="TRANSCRIPTIONAL REGULATOR REDD"/>
    <property type="match status" value="1"/>
</dbReference>
<keyword evidence="4" id="KW-0804">Transcription</keyword>
<evidence type="ECO:0000313" key="7">
    <source>
        <dbReference type="EMBL" id="QIS05541.1"/>
    </source>
</evidence>
<dbReference type="RefSeq" id="WP_167464609.1">
    <property type="nucleotide sequence ID" value="NZ_CP046171.1"/>
</dbReference>
<dbReference type="InterPro" id="IPR016032">
    <property type="entry name" value="Sig_transdc_resp-reg_C-effctor"/>
</dbReference>
<dbReference type="SUPFAM" id="SSF46894">
    <property type="entry name" value="C-terminal effector domain of the bipartite response regulators"/>
    <property type="match status" value="1"/>
</dbReference>
<evidence type="ECO:0000256" key="4">
    <source>
        <dbReference type="ARBA" id="ARBA00023163"/>
    </source>
</evidence>
<dbReference type="GO" id="GO:0003677">
    <property type="term" value="F:DNA binding"/>
    <property type="evidence" value="ECO:0007669"/>
    <property type="project" value="UniProtKB-UniRule"/>
</dbReference>
<dbReference type="InterPro" id="IPR005158">
    <property type="entry name" value="BTAD"/>
</dbReference>
<dbReference type="InterPro" id="IPR051677">
    <property type="entry name" value="AfsR-DnrI-RedD_regulator"/>
</dbReference>
<accession>A0A6G9XX31</accession>
<dbReference type="SMART" id="SM01043">
    <property type="entry name" value="BTAD"/>
    <property type="match status" value="1"/>
</dbReference>
<dbReference type="SUPFAM" id="SSF48452">
    <property type="entry name" value="TPR-like"/>
    <property type="match status" value="1"/>
</dbReference>
<dbReference type="GO" id="GO:0000160">
    <property type="term" value="P:phosphorelay signal transduction system"/>
    <property type="evidence" value="ECO:0007669"/>
    <property type="project" value="InterPro"/>
</dbReference>
<dbReference type="InterPro" id="IPR001867">
    <property type="entry name" value="OmpR/PhoB-type_DNA-bd"/>
</dbReference>
<dbReference type="CDD" id="cd15831">
    <property type="entry name" value="BTAD"/>
    <property type="match status" value="1"/>
</dbReference>
<dbReference type="Pfam" id="PF00486">
    <property type="entry name" value="Trans_reg_C"/>
    <property type="match status" value="1"/>
</dbReference>
<dbReference type="InterPro" id="IPR011990">
    <property type="entry name" value="TPR-like_helical_dom_sf"/>
</dbReference>
<dbReference type="GO" id="GO:0006355">
    <property type="term" value="P:regulation of DNA-templated transcription"/>
    <property type="evidence" value="ECO:0007669"/>
    <property type="project" value="InterPro"/>
</dbReference>
<proteinExistence type="inferred from homology"/>
<gene>
    <name evidence="7" type="ORF">F5X71_27395</name>
</gene>
<dbReference type="Pfam" id="PF03704">
    <property type="entry name" value="BTAD"/>
    <property type="match status" value="1"/>
</dbReference>
<comment type="similarity">
    <text evidence="1">Belongs to the AfsR/DnrI/RedD regulatory family.</text>
</comment>
<evidence type="ECO:0000256" key="3">
    <source>
        <dbReference type="ARBA" id="ARBA00023125"/>
    </source>
</evidence>